<comment type="catalytic activity">
    <reaction evidence="1 8">
        <text>Hydrolysis of terminal non-reducing beta-D-galactose residues in beta-D-galactosides.</text>
        <dbReference type="EC" id="3.2.1.23"/>
    </reaction>
</comment>
<dbReference type="Gene3D" id="3.40.50.880">
    <property type="match status" value="1"/>
</dbReference>
<feature type="binding site" evidence="10">
    <location>
        <position position="325"/>
    </location>
    <ligand>
        <name>substrate</name>
    </ligand>
</feature>
<feature type="binding site" evidence="11">
    <location>
        <position position="107"/>
    </location>
    <ligand>
        <name>Zn(2+)</name>
        <dbReference type="ChEBI" id="CHEBI:29105"/>
    </ligand>
</feature>
<dbReference type="InterPro" id="IPR017853">
    <property type="entry name" value="GH"/>
</dbReference>
<protein>
    <recommendedName>
        <fullName evidence="3 8">Beta-galactosidase</fullName>
        <shortName evidence="8">Beta-gal</shortName>
        <ecNumber evidence="3 8">3.2.1.23</ecNumber>
    </recommendedName>
</protein>
<dbReference type="InterPro" id="IPR013780">
    <property type="entry name" value="Glyco_hydro_b"/>
</dbReference>
<dbReference type="SUPFAM" id="SSF51445">
    <property type="entry name" value="(Trans)glycosidases"/>
    <property type="match status" value="1"/>
</dbReference>
<keyword evidence="15" id="KW-1185">Reference proteome</keyword>
<dbReference type="Pfam" id="PF08532">
    <property type="entry name" value="Glyco_hydro_42M"/>
    <property type="match status" value="1"/>
</dbReference>
<evidence type="ECO:0000313" key="15">
    <source>
        <dbReference type="Proteomes" id="UP000260665"/>
    </source>
</evidence>
<dbReference type="InterPro" id="IPR029062">
    <property type="entry name" value="Class_I_gatase-like"/>
</dbReference>
<dbReference type="GO" id="GO:0005975">
    <property type="term" value="P:carbohydrate metabolic process"/>
    <property type="evidence" value="ECO:0007669"/>
    <property type="project" value="InterPro"/>
</dbReference>
<feature type="domain" description="Beta-galactosidase trimerisation" evidence="13">
    <location>
        <begin position="412"/>
        <end position="609"/>
    </location>
</feature>
<organism evidence="14 15">
    <name type="scientific">Rhodoferax lacus</name>
    <dbReference type="NCBI Taxonomy" id="2184758"/>
    <lineage>
        <taxon>Bacteria</taxon>
        <taxon>Pseudomonadati</taxon>
        <taxon>Pseudomonadota</taxon>
        <taxon>Betaproteobacteria</taxon>
        <taxon>Burkholderiales</taxon>
        <taxon>Comamonadaceae</taxon>
        <taxon>Rhodoferax</taxon>
    </lineage>
</organism>
<name>A0A3E1RD46_9BURK</name>
<dbReference type="GO" id="GO:0009341">
    <property type="term" value="C:beta-galactosidase complex"/>
    <property type="evidence" value="ECO:0007669"/>
    <property type="project" value="InterPro"/>
</dbReference>
<dbReference type="EMBL" id="QFZK01000004">
    <property type="protein sequence ID" value="RFO97203.1"/>
    <property type="molecule type" value="Genomic_DNA"/>
</dbReference>
<dbReference type="PANTHER" id="PTHR36447">
    <property type="entry name" value="BETA-GALACTOSIDASE GANA"/>
    <property type="match status" value="1"/>
</dbReference>
<dbReference type="SUPFAM" id="SSF52317">
    <property type="entry name" value="Class I glutamine amidotransferase-like"/>
    <property type="match status" value="1"/>
</dbReference>
<evidence type="ECO:0000259" key="13">
    <source>
        <dbReference type="Pfam" id="PF08532"/>
    </source>
</evidence>
<feature type="binding site" evidence="10">
    <location>
        <position position="103"/>
    </location>
    <ligand>
        <name>substrate</name>
    </ligand>
</feature>
<dbReference type="CDD" id="cd03143">
    <property type="entry name" value="A4_beta-galactosidase_middle_domain"/>
    <property type="match status" value="1"/>
</dbReference>
<dbReference type="PANTHER" id="PTHR36447:SF2">
    <property type="entry name" value="BETA-GALACTOSIDASE YESZ"/>
    <property type="match status" value="1"/>
</dbReference>
<dbReference type="Gene3D" id="2.60.40.1180">
    <property type="entry name" value="Golgi alpha-mannosidase II"/>
    <property type="match status" value="1"/>
</dbReference>
<dbReference type="PIRSF" id="PIRSF001084">
    <property type="entry name" value="B-galactosidase"/>
    <property type="match status" value="1"/>
</dbReference>
<evidence type="ECO:0000256" key="11">
    <source>
        <dbReference type="PIRSR" id="PIRSR001084-3"/>
    </source>
</evidence>
<gene>
    <name evidence="14" type="ORF">DIC66_08665</name>
</gene>
<evidence type="ECO:0000256" key="2">
    <source>
        <dbReference type="ARBA" id="ARBA00005940"/>
    </source>
</evidence>
<dbReference type="GO" id="GO:0004565">
    <property type="term" value="F:beta-galactosidase activity"/>
    <property type="evidence" value="ECO:0007669"/>
    <property type="project" value="UniProtKB-EC"/>
</dbReference>
<accession>A0A3E1RD46</accession>
<dbReference type="GO" id="GO:0046872">
    <property type="term" value="F:metal ion binding"/>
    <property type="evidence" value="ECO:0007669"/>
    <property type="project" value="UniProtKB-KW"/>
</dbReference>
<evidence type="ECO:0000313" key="14">
    <source>
        <dbReference type="EMBL" id="RFO97203.1"/>
    </source>
</evidence>
<evidence type="ECO:0000256" key="5">
    <source>
        <dbReference type="ARBA" id="ARBA00022801"/>
    </source>
</evidence>
<reference evidence="14 15" key="1">
    <citation type="submission" date="2018-05" db="EMBL/GenBank/DDBJ databases">
        <title>Rhodoferax soyangensis sp.nov., isolated from an oligotrophic freshwater lake.</title>
        <authorList>
            <person name="Park M."/>
        </authorList>
    </citation>
    <scope>NUCLEOTIDE SEQUENCE [LARGE SCALE GENOMIC DNA]</scope>
    <source>
        <strain evidence="14 15">IMCC26218</strain>
    </source>
</reference>
<dbReference type="InterPro" id="IPR013529">
    <property type="entry name" value="Glyco_hydro_42_N"/>
</dbReference>
<dbReference type="AlphaFoldDB" id="A0A3E1RD46"/>
<evidence type="ECO:0000256" key="6">
    <source>
        <dbReference type="ARBA" id="ARBA00022833"/>
    </source>
</evidence>
<dbReference type="EC" id="3.2.1.23" evidence="3 8"/>
<feature type="domain" description="Glycoside hydrolase family 42 N-terminal" evidence="12">
    <location>
        <begin position="6"/>
        <end position="393"/>
    </location>
</feature>
<dbReference type="Proteomes" id="UP000260665">
    <property type="component" value="Unassembled WGS sequence"/>
</dbReference>
<feature type="binding site" evidence="10">
    <location>
        <position position="141"/>
    </location>
    <ligand>
        <name>substrate</name>
    </ligand>
</feature>
<comment type="caution">
    <text evidence="14">The sequence shown here is derived from an EMBL/GenBank/DDBJ whole genome shotgun (WGS) entry which is preliminary data.</text>
</comment>
<dbReference type="SUPFAM" id="SSF51011">
    <property type="entry name" value="Glycosyl hydrolase domain"/>
    <property type="match status" value="1"/>
</dbReference>
<feature type="active site" description="Proton donor" evidence="9">
    <location>
        <position position="142"/>
    </location>
</feature>
<keyword evidence="5 8" id="KW-0378">Hydrolase</keyword>
<keyword evidence="6 11" id="KW-0862">Zinc</keyword>
<keyword evidence="7 8" id="KW-0326">Glycosidase</keyword>
<keyword evidence="4 11" id="KW-0479">Metal-binding</keyword>
<dbReference type="Gene3D" id="3.20.20.80">
    <property type="entry name" value="Glycosidases"/>
    <property type="match status" value="1"/>
</dbReference>
<comment type="similarity">
    <text evidence="2 8">Belongs to the glycosyl hydrolase 42 family.</text>
</comment>
<dbReference type="Pfam" id="PF02449">
    <property type="entry name" value="Glyco_hydro_42"/>
    <property type="match status" value="1"/>
</dbReference>
<evidence type="ECO:0000256" key="9">
    <source>
        <dbReference type="PIRSR" id="PIRSR001084-1"/>
    </source>
</evidence>
<dbReference type="RefSeq" id="WP_117176157.1">
    <property type="nucleotide sequence ID" value="NZ_QFZK01000004.1"/>
</dbReference>
<dbReference type="OrthoDB" id="9800974at2"/>
<evidence type="ECO:0000256" key="7">
    <source>
        <dbReference type="ARBA" id="ARBA00023295"/>
    </source>
</evidence>
<evidence type="ECO:0000256" key="1">
    <source>
        <dbReference type="ARBA" id="ARBA00001412"/>
    </source>
</evidence>
<proteinExistence type="inferred from homology"/>
<evidence type="ECO:0000259" key="12">
    <source>
        <dbReference type="Pfam" id="PF02449"/>
    </source>
</evidence>
<evidence type="ECO:0000256" key="3">
    <source>
        <dbReference type="ARBA" id="ARBA00012756"/>
    </source>
</evidence>
<evidence type="ECO:0000256" key="4">
    <source>
        <dbReference type="ARBA" id="ARBA00022723"/>
    </source>
</evidence>
<feature type="active site" description="Nucleophile" evidence="9">
    <location>
        <position position="317"/>
    </location>
</feature>
<evidence type="ECO:0000256" key="8">
    <source>
        <dbReference type="PIRNR" id="PIRNR001084"/>
    </source>
</evidence>
<evidence type="ECO:0000256" key="10">
    <source>
        <dbReference type="PIRSR" id="PIRSR001084-2"/>
    </source>
</evidence>
<dbReference type="InterPro" id="IPR003476">
    <property type="entry name" value="Glyco_hydro_42"/>
</dbReference>
<sequence>MQLGVCYYPEQWPEEWWADDAARMAAMGIRYVRIAEFAWSRIEPTPGEFDWAWLDRSIATLHAAGLRVVMCTPTATPPKWLVDSDPAMLAVDANGQARGFGSRRHYCFSSPSYRAQSARITEAVAQRYGQHPAVAAWQTDNEYGCHLTVLSYSQAARQGFRAWLQAKYITVDALNTAWGNVFWSQEYRSFDEIDPPVGTVTEAHPAHRLDYRRFASDEVVAFNRIQTDILRQHSPGRDVTHNFMGFFTEFDHHDVAADLDVATWDSYPLGFTQDFFLSSLEKQRYARTGHPDIPAFHHDLYRGLCTGANKGRWWVMEQQPGPVNWAQWNPAPLDGMVRLWTWQAFAHGAEVVSYFRWRQAPFAQEQMHAGLHRPDRSLDQGGLEATQVAQELLAIGLAATGDAAANASASQARVALVLDYPSLWMAQIQPQGADYNPMEITFRAYSALRQLGLDVDIVSSRADLKSYALVVLPAHLREDAALAARLAALQADGTAQAVFGPRAGAKNQALSFADGLPPGAFAALAGVRVQRVSSLPPGVVDAVRWPDGSLSSNSHWREDVQTQGAQALANFDDGRPAVLRHGSSWYSTGWPDEAGWKQLFTRAAAAAGLATQDLPEDLRTSRLGNHVFVQNFSSSTVHYAPVNHAQCLLGARELAPQGLAIWKLSPSI</sequence>
<dbReference type="InterPro" id="IPR013738">
    <property type="entry name" value="Beta_galactosidase_Trimer"/>
</dbReference>